<dbReference type="Proteomes" id="UP000199541">
    <property type="component" value="Unassembled WGS sequence"/>
</dbReference>
<sequence>MSDIRKRVGAKGANYQVRYPSKSTKSGYAYKSFKTLKEARAFVETGAALDHGSRNVSSITTVDDATDQWLRICEKEGLNGREPVTAYTCKNYVYRASFIQQYDWQKDLQALTTPDVVAFRSWLLSQDISRDLAGKVLSTFHSIMKEMSIRGHVPHNVATGVCIRSDARYQEPVVIPSKRDVIALLQAADALANLKNQTITKPWQRYRPMLYLAADSGMRPQEYLALATSAIDDGGVRVERAVDGSGHKISVTKTAAGRRYIELSSDVVGMVRHYGDNHGIKNSFDLVFPAANGKWMCRRNWQRRGFNVACEKAGLMETVTVDGETYDRPKFRPYDLRHFFASMLIEKKVNLKKIQTLMGHTNIETTLNVYGHLLEDEDAPKQETGLLGSLLENSCGKSVASPL</sequence>
<keyword evidence="3 5" id="KW-0238">DNA-binding</keyword>
<dbReference type="Pfam" id="PF00589">
    <property type="entry name" value="Phage_integrase"/>
    <property type="match status" value="1"/>
</dbReference>
<evidence type="ECO:0000256" key="3">
    <source>
        <dbReference type="ARBA" id="ARBA00023125"/>
    </source>
</evidence>
<dbReference type="GO" id="GO:0006310">
    <property type="term" value="P:DNA recombination"/>
    <property type="evidence" value="ECO:0007669"/>
    <property type="project" value="UniProtKB-KW"/>
</dbReference>
<dbReference type="Proteomes" id="UP000634647">
    <property type="component" value="Unassembled WGS sequence"/>
</dbReference>
<evidence type="ECO:0000313" key="11">
    <source>
        <dbReference type="Proteomes" id="UP000634647"/>
    </source>
</evidence>
<dbReference type="InterPro" id="IPR050090">
    <property type="entry name" value="Tyrosine_recombinase_XerCD"/>
</dbReference>
<evidence type="ECO:0000259" key="6">
    <source>
        <dbReference type="PROSITE" id="PS51898"/>
    </source>
</evidence>
<dbReference type="InterPro" id="IPR002104">
    <property type="entry name" value="Integrase_catalytic"/>
</dbReference>
<evidence type="ECO:0000313" key="10">
    <source>
        <dbReference type="Proteomes" id="UP000199541"/>
    </source>
</evidence>
<dbReference type="RefSeq" id="WP_035840072.1">
    <property type="nucleotide sequence ID" value="NZ_BNAB01000002.1"/>
</dbReference>
<feature type="domain" description="Core-binding (CB)" evidence="7">
    <location>
        <begin position="60"/>
        <end position="148"/>
    </location>
</feature>
<reference evidence="8" key="1">
    <citation type="journal article" date="2014" name="Int. J. Syst. Evol. Microbiol.">
        <title>Complete genome sequence of Corynebacterium casei LMG S-19264T (=DSM 44701T), isolated from a smear-ripened cheese.</title>
        <authorList>
            <consortium name="US DOE Joint Genome Institute (JGI-PGF)"/>
            <person name="Walter F."/>
            <person name="Albersmeier A."/>
            <person name="Kalinowski J."/>
            <person name="Ruckert C."/>
        </authorList>
    </citation>
    <scope>NUCLEOTIDE SEQUENCE</scope>
    <source>
        <strain evidence="8">CGMCC 1.10859</strain>
    </source>
</reference>
<evidence type="ECO:0000313" key="8">
    <source>
        <dbReference type="EMBL" id="GHD99777.1"/>
    </source>
</evidence>
<protein>
    <submittedName>
        <fullName evidence="9">Site-specific recombinase XerD</fullName>
    </submittedName>
</protein>
<dbReference type="InterPro" id="IPR010998">
    <property type="entry name" value="Integrase_recombinase_N"/>
</dbReference>
<proteinExistence type="inferred from homology"/>
<dbReference type="Gene3D" id="1.10.443.10">
    <property type="entry name" value="Intergrase catalytic core"/>
    <property type="match status" value="1"/>
</dbReference>
<evidence type="ECO:0000256" key="5">
    <source>
        <dbReference type="PROSITE-ProRule" id="PRU01248"/>
    </source>
</evidence>
<dbReference type="GO" id="GO:0003677">
    <property type="term" value="F:DNA binding"/>
    <property type="evidence" value="ECO:0007669"/>
    <property type="project" value="UniProtKB-UniRule"/>
</dbReference>
<dbReference type="EMBL" id="FNOB01000002">
    <property type="protein sequence ID" value="SDW18620.1"/>
    <property type="molecule type" value="Genomic_DNA"/>
</dbReference>
<dbReference type="CDD" id="cd01189">
    <property type="entry name" value="INT_ICEBs1_C_like"/>
    <property type="match status" value="1"/>
</dbReference>
<keyword evidence="2" id="KW-0229">DNA integration</keyword>
<evidence type="ECO:0000259" key="7">
    <source>
        <dbReference type="PROSITE" id="PS51900"/>
    </source>
</evidence>
<dbReference type="Gene3D" id="1.10.150.130">
    <property type="match status" value="1"/>
</dbReference>
<dbReference type="InterPro" id="IPR011010">
    <property type="entry name" value="DNA_brk_join_enz"/>
</dbReference>
<dbReference type="PROSITE" id="PS51900">
    <property type="entry name" value="CB"/>
    <property type="match status" value="1"/>
</dbReference>
<feature type="domain" description="Tyr recombinase" evidence="6">
    <location>
        <begin position="170"/>
        <end position="383"/>
    </location>
</feature>
<dbReference type="PANTHER" id="PTHR30349">
    <property type="entry name" value="PHAGE INTEGRASE-RELATED"/>
    <property type="match status" value="1"/>
</dbReference>
<evidence type="ECO:0000256" key="4">
    <source>
        <dbReference type="ARBA" id="ARBA00023172"/>
    </source>
</evidence>
<evidence type="ECO:0000256" key="1">
    <source>
        <dbReference type="ARBA" id="ARBA00008857"/>
    </source>
</evidence>
<evidence type="ECO:0000256" key="2">
    <source>
        <dbReference type="ARBA" id="ARBA00022908"/>
    </source>
</evidence>
<dbReference type="PROSITE" id="PS51898">
    <property type="entry name" value="TYR_RECOMBINASE"/>
    <property type="match status" value="1"/>
</dbReference>
<gene>
    <name evidence="8" type="ORF">GCM10008024_08570</name>
    <name evidence="9" type="ORF">SAMN05444006_10219</name>
</gene>
<reference evidence="9 10" key="2">
    <citation type="submission" date="2016-10" db="EMBL/GenBank/DDBJ databases">
        <authorList>
            <person name="Varghese N."/>
            <person name="Submissions S."/>
        </authorList>
    </citation>
    <scope>NUCLEOTIDE SEQUENCE [LARGE SCALE GENOMIC DNA]</scope>
    <source>
        <strain evidence="9 10">DSM 24802</strain>
    </source>
</reference>
<dbReference type="GO" id="GO:0015074">
    <property type="term" value="P:DNA integration"/>
    <property type="evidence" value="ECO:0007669"/>
    <property type="project" value="UniProtKB-KW"/>
</dbReference>
<keyword evidence="10" id="KW-1185">Reference proteome</keyword>
<organism evidence="8 11">
    <name type="scientific">Allgaiera indica</name>
    <dbReference type="NCBI Taxonomy" id="765699"/>
    <lineage>
        <taxon>Bacteria</taxon>
        <taxon>Pseudomonadati</taxon>
        <taxon>Pseudomonadota</taxon>
        <taxon>Alphaproteobacteria</taxon>
        <taxon>Rhodobacterales</taxon>
        <taxon>Paracoccaceae</taxon>
        <taxon>Allgaiera</taxon>
    </lineage>
</organism>
<dbReference type="EMBL" id="BNAB01000002">
    <property type="protein sequence ID" value="GHD99777.1"/>
    <property type="molecule type" value="Genomic_DNA"/>
</dbReference>
<dbReference type="PANTHER" id="PTHR30349:SF64">
    <property type="entry name" value="PROPHAGE INTEGRASE INTD-RELATED"/>
    <property type="match status" value="1"/>
</dbReference>
<dbReference type="InterPro" id="IPR013762">
    <property type="entry name" value="Integrase-like_cat_sf"/>
</dbReference>
<comment type="similarity">
    <text evidence="1">Belongs to the 'phage' integrase family.</text>
</comment>
<comment type="caution">
    <text evidence="8">The sequence shown here is derived from an EMBL/GenBank/DDBJ whole genome shotgun (WGS) entry which is preliminary data.</text>
</comment>
<dbReference type="AlphaFoldDB" id="A0AAN4UP48"/>
<name>A0AAN4UP48_9RHOB</name>
<reference evidence="8" key="3">
    <citation type="submission" date="2023-06" db="EMBL/GenBank/DDBJ databases">
        <authorList>
            <person name="Sun Q."/>
            <person name="Zhou Y."/>
        </authorList>
    </citation>
    <scope>NUCLEOTIDE SEQUENCE</scope>
    <source>
        <strain evidence="8">CGMCC 1.10859</strain>
    </source>
</reference>
<evidence type="ECO:0000313" key="9">
    <source>
        <dbReference type="EMBL" id="SDW18620.1"/>
    </source>
</evidence>
<dbReference type="SUPFAM" id="SSF56349">
    <property type="entry name" value="DNA breaking-rejoining enzymes"/>
    <property type="match status" value="1"/>
</dbReference>
<keyword evidence="4" id="KW-0233">DNA recombination</keyword>
<accession>A0AAN4UP48</accession>
<dbReference type="InterPro" id="IPR044068">
    <property type="entry name" value="CB"/>
</dbReference>